<evidence type="ECO:0000313" key="2">
    <source>
        <dbReference type="Proteomes" id="UP000823388"/>
    </source>
</evidence>
<accession>A0A8T0PTG4</accession>
<comment type="caution">
    <text evidence="1">The sequence shown here is derived from an EMBL/GenBank/DDBJ whole genome shotgun (WGS) entry which is preliminary data.</text>
</comment>
<dbReference type="AlphaFoldDB" id="A0A8T0PTG4"/>
<proteinExistence type="predicted"/>
<name>A0A8T0PTG4_PANVG</name>
<dbReference type="EMBL" id="CM029051">
    <property type="protein sequence ID" value="KAG2561354.1"/>
    <property type="molecule type" value="Genomic_DNA"/>
</dbReference>
<keyword evidence="2" id="KW-1185">Reference proteome</keyword>
<sequence length="234" mass="25635">MGKIKKNVKWAETAATAIFHQSPTSPDRPSPIQRLRSIRRHAPLHSLLIISSASAPPHTPRLALLQICASSSSARSTSATADDADAAANHMAAADPDAPLHPLLTNPSALCLIVFCRHPSGPSVAHLCIWCSTSTAAGKSASYPKRLEPNLLQHVLKRHDLPQMMGRCYARIPISFDYTMNAHEKWSCLIPRAAAALFLYITSQKEHLGGMEAYYYYHYSLLLPCCSLLLQLLS</sequence>
<reference evidence="1" key="1">
    <citation type="submission" date="2020-05" db="EMBL/GenBank/DDBJ databases">
        <title>WGS assembly of Panicum virgatum.</title>
        <authorList>
            <person name="Lovell J.T."/>
            <person name="Jenkins J."/>
            <person name="Shu S."/>
            <person name="Juenger T.E."/>
            <person name="Schmutz J."/>
        </authorList>
    </citation>
    <scope>NUCLEOTIDE SEQUENCE</scope>
    <source>
        <strain evidence="1">AP13</strain>
    </source>
</reference>
<gene>
    <name evidence="1" type="ORF">PVAP13_8KG201703</name>
</gene>
<evidence type="ECO:0000313" key="1">
    <source>
        <dbReference type="EMBL" id="KAG2561354.1"/>
    </source>
</evidence>
<organism evidence="1 2">
    <name type="scientific">Panicum virgatum</name>
    <name type="common">Blackwell switchgrass</name>
    <dbReference type="NCBI Taxonomy" id="38727"/>
    <lineage>
        <taxon>Eukaryota</taxon>
        <taxon>Viridiplantae</taxon>
        <taxon>Streptophyta</taxon>
        <taxon>Embryophyta</taxon>
        <taxon>Tracheophyta</taxon>
        <taxon>Spermatophyta</taxon>
        <taxon>Magnoliopsida</taxon>
        <taxon>Liliopsida</taxon>
        <taxon>Poales</taxon>
        <taxon>Poaceae</taxon>
        <taxon>PACMAD clade</taxon>
        <taxon>Panicoideae</taxon>
        <taxon>Panicodae</taxon>
        <taxon>Paniceae</taxon>
        <taxon>Panicinae</taxon>
        <taxon>Panicum</taxon>
        <taxon>Panicum sect. Hiantes</taxon>
    </lineage>
</organism>
<protein>
    <submittedName>
        <fullName evidence="1">Uncharacterized protein</fullName>
    </submittedName>
</protein>
<dbReference type="Proteomes" id="UP000823388">
    <property type="component" value="Chromosome 8K"/>
</dbReference>